<dbReference type="InterPro" id="IPR002792">
    <property type="entry name" value="TRAM_dom"/>
</dbReference>
<proteinExistence type="predicted"/>
<name>A0AAW4Y5X5_STAAU</name>
<dbReference type="Proteomes" id="UP001200271">
    <property type="component" value="Unassembled WGS sequence"/>
</dbReference>
<dbReference type="EMBL" id="JAIUEN010000027">
    <property type="protein sequence ID" value="MCE3361667.1"/>
    <property type="molecule type" value="Genomic_DNA"/>
</dbReference>
<accession>A0AAW4Y5X5</accession>
<comment type="caution">
    <text evidence="2">The sequence shown here is derived from an EMBL/GenBank/DDBJ whole genome shotgun (WGS) entry which is preliminary data.</text>
</comment>
<dbReference type="Pfam" id="PF01938">
    <property type="entry name" value="TRAM"/>
    <property type="match status" value="1"/>
</dbReference>
<dbReference type="PROSITE" id="PS50926">
    <property type="entry name" value="TRAM"/>
    <property type="match status" value="1"/>
</dbReference>
<dbReference type="AlphaFoldDB" id="A0AAW4Y5X5"/>
<protein>
    <submittedName>
        <fullName evidence="2">TRAM domain-containing protein</fullName>
    </submittedName>
</protein>
<reference evidence="2" key="2">
    <citation type="submission" date="2023-08" db="EMBL/GenBank/DDBJ databases">
        <authorList>
            <person name="Zhao H."/>
            <person name="Wang X."/>
        </authorList>
    </citation>
    <scope>NUCLEOTIDE SEQUENCE</scope>
    <source>
        <strain evidence="2">NC-4</strain>
    </source>
</reference>
<evidence type="ECO:0000313" key="3">
    <source>
        <dbReference type="Proteomes" id="UP001200271"/>
    </source>
</evidence>
<organism evidence="2 3">
    <name type="scientific">Staphylococcus aureus</name>
    <dbReference type="NCBI Taxonomy" id="1280"/>
    <lineage>
        <taxon>Bacteria</taxon>
        <taxon>Bacillati</taxon>
        <taxon>Bacillota</taxon>
        <taxon>Bacilli</taxon>
        <taxon>Bacillales</taxon>
        <taxon>Staphylococcaceae</taxon>
        <taxon>Staphylococcus</taxon>
    </lineage>
</organism>
<evidence type="ECO:0000313" key="2">
    <source>
        <dbReference type="EMBL" id="MCE3361667.1"/>
    </source>
</evidence>
<reference evidence="2" key="1">
    <citation type="journal article" date="2021" name="Front Med (Lausanne)">
        <title>The Prevalence and Determinants of Fusidic Acid Resistance Among Methicillin-Resistant Staphylococcus aureus Clinical Isolates in China.</title>
        <authorList>
            <person name="Zhao H."/>
            <person name="Wang X."/>
            <person name="Wang B."/>
            <person name="Xu Y."/>
            <person name="Rao L."/>
            <person name="Wan B."/>
            <person name="Guo Y."/>
            <person name="Wu X."/>
            <person name="Yu J."/>
            <person name="Chen L."/>
            <person name="Li M."/>
            <person name="Yu F."/>
        </authorList>
    </citation>
    <scope>NUCLEOTIDE SEQUENCE</scope>
    <source>
        <strain evidence="2">NC-4</strain>
    </source>
</reference>
<gene>
    <name evidence="2" type="ORF">LB359_04755</name>
</gene>
<feature type="non-terminal residue" evidence="2">
    <location>
        <position position="1"/>
    </location>
</feature>
<evidence type="ECO:0000259" key="1">
    <source>
        <dbReference type="PROSITE" id="PS50926"/>
    </source>
</evidence>
<feature type="domain" description="TRAM" evidence="1">
    <location>
        <begin position="1"/>
        <end position="32"/>
    </location>
</feature>
<sequence length="41" mass="4709">VNFKAPKEMIGKLVEVRIDEAKQYSLNGSFIKEVEPEMVIQ</sequence>